<dbReference type="RefSeq" id="WP_200759699.1">
    <property type="nucleotide sequence ID" value="NZ_AP023366.1"/>
</dbReference>
<organism evidence="3 4">
    <name type="scientific">Effusibacillus dendaii</name>
    <dbReference type="NCBI Taxonomy" id="2743772"/>
    <lineage>
        <taxon>Bacteria</taxon>
        <taxon>Bacillati</taxon>
        <taxon>Bacillota</taxon>
        <taxon>Bacilli</taxon>
        <taxon>Bacillales</taxon>
        <taxon>Alicyclobacillaceae</taxon>
        <taxon>Effusibacillus</taxon>
    </lineage>
</organism>
<dbReference type="KEGG" id="eff:skT53_05830"/>
<feature type="domain" description="SAF" evidence="2">
    <location>
        <begin position="11"/>
        <end position="88"/>
    </location>
</feature>
<dbReference type="InterPro" id="IPR044144">
    <property type="entry name" value="SAF_UxaA/GarD"/>
</dbReference>
<dbReference type="Proteomes" id="UP000593802">
    <property type="component" value="Chromosome"/>
</dbReference>
<evidence type="ECO:0000259" key="2">
    <source>
        <dbReference type="SMART" id="SM00858"/>
    </source>
</evidence>
<dbReference type="Gene3D" id="2.30.130.110">
    <property type="match status" value="1"/>
</dbReference>
<dbReference type="EMBL" id="AP023366">
    <property type="protein sequence ID" value="BCJ85598.1"/>
    <property type="molecule type" value="Genomic_DNA"/>
</dbReference>
<sequence length="92" mass="10051">MHKFLIHKRGDHIGVATQDIAKGETVIGVHMDDDSTVEVQAKGNVPLGHKISIVSLHEGAQVIEYGHQIGLAKSDLVPGDYVHVHNIKSARW</sequence>
<dbReference type="GO" id="GO:0016829">
    <property type="term" value="F:lyase activity"/>
    <property type="evidence" value="ECO:0007669"/>
    <property type="project" value="UniProtKB-KW"/>
</dbReference>
<dbReference type="SMART" id="SM00858">
    <property type="entry name" value="SAF"/>
    <property type="match status" value="1"/>
</dbReference>
<proteinExistence type="predicted"/>
<keyword evidence="4" id="KW-1185">Reference proteome</keyword>
<gene>
    <name evidence="3" type="ORF">skT53_05830</name>
</gene>
<accession>A0A7I8D619</accession>
<evidence type="ECO:0000256" key="1">
    <source>
        <dbReference type="ARBA" id="ARBA00023239"/>
    </source>
</evidence>
<protein>
    <recommendedName>
        <fullName evidence="2">SAF domain-containing protein</fullName>
    </recommendedName>
</protein>
<name>A0A7I8D619_9BACL</name>
<evidence type="ECO:0000313" key="4">
    <source>
        <dbReference type="Proteomes" id="UP000593802"/>
    </source>
</evidence>
<dbReference type="InterPro" id="IPR013974">
    <property type="entry name" value="SAF"/>
</dbReference>
<dbReference type="CDD" id="cd11613">
    <property type="entry name" value="SAF_AH_GD"/>
    <property type="match status" value="1"/>
</dbReference>
<dbReference type="AlphaFoldDB" id="A0A7I8D619"/>
<reference evidence="3 4" key="1">
    <citation type="submission" date="2020-08" db="EMBL/GenBank/DDBJ databases">
        <title>Complete Genome Sequence of Effusibacillus dendaii Strain skT53, Isolated from Farmland soil.</title>
        <authorList>
            <person name="Konishi T."/>
            <person name="Kawasaki H."/>
        </authorList>
    </citation>
    <scope>NUCLEOTIDE SEQUENCE [LARGE SCALE GENOMIC DNA]</scope>
    <source>
        <strain evidence="4">skT53</strain>
    </source>
</reference>
<keyword evidence="1" id="KW-0456">Lyase</keyword>
<evidence type="ECO:0000313" key="3">
    <source>
        <dbReference type="EMBL" id="BCJ85598.1"/>
    </source>
</evidence>